<evidence type="ECO:0000313" key="2">
    <source>
        <dbReference type="Proteomes" id="UP000292939"/>
    </source>
</evidence>
<dbReference type="Proteomes" id="UP000292939">
    <property type="component" value="Chromosome"/>
</dbReference>
<dbReference type="EMBL" id="CP031395">
    <property type="protein sequence ID" value="QBK03746.1"/>
    <property type="molecule type" value="Genomic_DNA"/>
</dbReference>
<gene>
    <name evidence="1" type="ORF">DW355_02235</name>
</gene>
<protein>
    <recommendedName>
        <fullName evidence="3">SMI1/KNR4 family protein</fullName>
    </recommendedName>
</protein>
<accession>A0A4P6UH33</accession>
<sequence>MTSQEIIRLIEEDLKNAGSMFVWSGRPLVECLLDPKKQRFLNSHQNNTPEELWLVFEEGPKSGEGYKVVYDEDLKMFGLAVNGISEPVLLGLYGGFVETLNSM</sequence>
<dbReference type="OrthoDB" id="9180466at2"/>
<dbReference type="RefSeq" id="WP_006296817.1">
    <property type="nucleotide sequence ID" value="NZ_CP031395.1"/>
</dbReference>
<reference evidence="1 2" key="1">
    <citation type="submission" date="2018-07" db="EMBL/GenBank/DDBJ databases">
        <title>Exploring interactions and the metabolic potential of the ultra-small soil bacteria Hylemonella gracilis.</title>
        <authorList>
            <person name="Tyc O."/>
            <person name="Kulkarni P."/>
            <person name="Gawehns F."/>
            <person name="Hundscheid M."/>
            <person name="Zweers H."/>
            <person name="Garbeva P."/>
        </authorList>
    </citation>
    <scope>NUCLEOTIDE SEQUENCE [LARGE SCALE GENOMIC DNA]</scope>
    <source>
        <strain evidence="1 2">NS1</strain>
    </source>
</reference>
<organism evidence="1 2">
    <name type="scientific">Hylemonella gracilis</name>
    <dbReference type="NCBI Taxonomy" id="80880"/>
    <lineage>
        <taxon>Bacteria</taxon>
        <taxon>Pseudomonadati</taxon>
        <taxon>Pseudomonadota</taxon>
        <taxon>Betaproteobacteria</taxon>
        <taxon>Burkholderiales</taxon>
        <taxon>Comamonadaceae</taxon>
        <taxon>Hylemonella</taxon>
    </lineage>
</organism>
<name>A0A4P6UH33_9BURK</name>
<evidence type="ECO:0000313" key="1">
    <source>
        <dbReference type="EMBL" id="QBK03746.1"/>
    </source>
</evidence>
<dbReference type="AlphaFoldDB" id="A0A4P6UH33"/>
<proteinExistence type="predicted"/>
<dbReference type="KEGG" id="hgr:DW355_02235"/>
<evidence type="ECO:0008006" key="3">
    <source>
        <dbReference type="Google" id="ProtNLM"/>
    </source>
</evidence>